<keyword evidence="2" id="KW-0479">Metal-binding</keyword>
<dbReference type="EMBL" id="SDMP01000003">
    <property type="protein sequence ID" value="RYR65814.1"/>
    <property type="molecule type" value="Genomic_DNA"/>
</dbReference>
<dbReference type="GO" id="GO:0010333">
    <property type="term" value="F:terpene synthase activity"/>
    <property type="evidence" value="ECO:0007669"/>
    <property type="project" value="InterPro"/>
</dbReference>
<evidence type="ECO:0000256" key="1">
    <source>
        <dbReference type="ARBA" id="ARBA00001946"/>
    </source>
</evidence>
<feature type="domain" description="Terpene synthase N-terminal" evidence="4">
    <location>
        <begin position="85"/>
        <end position="251"/>
    </location>
</feature>
<evidence type="ECO:0000256" key="3">
    <source>
        <dbReference type="ARBA" id="ARBA00022842"/>
    </source>
</evidence>
<evidence type="ECO:0000259" key="5">
    <source>
        <dbReference type="Pfam" id="PF03936"/>
    </source>
</evidence>
<dbReference type="InterPro" id="IPR005630">
    <property type="entry name" value="Terpene_synthase_metal-bd"/>
</dbReference>
<dbReference type="SUPFAM" id="SSF48576">
    <property type="entry name" value="Terpenoid synthases"/>
    <property type="match status" value="1"/>
</dbReference>
<feature type="domain" description="Terpene synthase metal-binding" evidence="5">
    <location>
        <begin position="306"/>
        <end position="546"/>
    </location>
</feature>
<dbReference type="GO" id="GO:0016114">
    <property type="term" value="P:terpenoid biosynthetic process"/>
    <property type="evidence" value="ECO:0007669"/>
    <property type="project" value="InterPro"/>
</dbReference>
<dbReference type="SUPFAM" id="SSF48239">
    <property type="entry name" value="Terpenoid cyclases/Protein prenyltransferases"/>
    <property type="match status" value="1"/>
</dbReference>
<dbReference type="InterPro" id="IPR008930">
    <property type="entry name" value="Terpenoid_cyclase/PrenylTrfase"/>
</dbReference>
<dbReference type="GO" id="GO:0000287">
    <property type="term" value="F:magnesium ion binding"/>
    <property type="evidence" value="ECO:0007669"/>
    <property type="project" value="InterPro"/>
</dbReference>
<dbReference type="InterPro" id="IPR008949">
    <property type="entry name" value="Isoprenoid_synthase_dom_sf"/>
</dbReference>
<dbReference type="Gene3D" id="1.10.600.10">
    <property type="entry name" value="Farnesyl Diphosphate Synthase"/>
    <property type="match status" value="1"/>
</dbReference>
<dbReference type="InterPro" id="IPR034741">
    <property type="entry name" value="Terpene_cyclase-like_1_C"/>
</dbReference>
<dbReference type="AlphaFoldDB" id="A0A445DRL5"/>
<dbReference type="InterPro" id="IPR050148">
    <property type="entry name" value="Terpene_synthase-like"/>
</dbReference>
<name>A0A445DRL5_ARAHY</name>
<dbReference type="InterPro" id="IPR036965">
    <property type="entry name" value="Terpene_synth_N_sf"/>
</dbReference>
<dbReference type="PANTHER" id="PTHR31225">
    <property type="entry name" value="OS04G0344100 PROTEIN-RELATED"/>
    <property type="match status" value="1"/>
</dbReference>
<keyword evidence="3" id="KW-0460">Magnesium</keyword>
<dbReference type="SFLD" id="SFLDG01019">
    <property type="entry name" value="Terpene_Cyclase_Like_1_C_Termi"/>
    <property type="match status" value="1"/>
</dbReference>
<evidence type="ECO:0000313" key="6">
    <source>
        <dbReference type="EMBL" id="RYR65814.1"/>
    </source>
</evidence>
<dbReference type="Proteomes" id="UP000289738">
    <property type="component" value="Chromosome A03"/>
</dbReference>
<accession>A0A445DRL5</accession>
<sequence length="615" mass="71181">MMYPFGCRSINRVLCILIFCTPEIPLYTQTLIYIVSMAISYTSFGFSNQISFSPNKPKHDCWSRCLSKTHFTMVFNQTINNLPENLNLKESVKVRHGEVVEKVKRALMTSSAEECLSMVDSIQRLGIEHHFEDEIAATLEKKYLQTHRRSNEYDHRQKLSRVALEFRLLRQQGYYAHTDVFDEYRNTKGELKHTLLYEDIDELIALFEASQLRIPGEYFLDEAEDFSRQYLWSIASRFHDHPQAKSIQHTLRFPIHRTLPRFIPQTLQLLGNAPWTTSLQQLSQIDTQLVNSLHLKEILQVSKWWKDLGLAKELKFVRDEPIKWYMWPMACLSGPRFSQERVDLTKPLSLIYIVDDIFDCYGGSIHELTLFTHAVERWDLAAMEELPNCMKVCFSLYEVTNEFALKTYVKHGLNPISTLVKSWVKLFNAFLEEAKWFASGNLPSAEEYLKIGRVSTGVHVILVHAFFSMGQGLTNRNVTLMNEFPTIISTLSTILRLCDDLEGDKESNKDDTRDGSYIKCYIKDHSGISIEETRKHVSNRISEEWKRLNQELLAPENQLPSSFVRMCFNGARMVPLMYSYDGDSPSKLEEHVKSLIYNGANLQPTPPQDHATVVA</sequence>
<comment type="cofactor">
    <cofactor evidence="1">
        <name>Mg(2+)</name>
        <dbReference type="ChEBI" id="CHEBI:18420"/>
    </cofactor>
</comment>
<dbReference type="SFLD" id="SFLDS00005">
    <property type="entry name" value="Isoprenoid_Synthase_Type_I"/>
    <property type="match status" value="1"/>
</dbReference>
<reference evidence="6 7" key="1">
    <citation type="submission" date="2019-01" db="EMBL/GenBank/DDBJ databases">
        <title>Sequencing of cultivated peanut Arachis hypogaea provides insights into genome evolution and oil improvement.</title>
        <authorList>
            <person name="Chen X."/>
        </authorList>
    </citation>
    <scope>NUCLEOTIDE SEQUENCE [LARGE SCALE GENOMIC DNA]</scope>
    <source>
        <strain evidence="7">cv. Fuhuasheng</strain>
        <tissue evidence="6">Leaves</tissue>
    </source>
</reference>
<gene>
    <name evidence="6" type="ORF">Ahy_A03g011736</name>
</gene>
<evidence type="ECO:0000259" key="4">
    <source>
        <dbReference type="Pfam" id="PF01397"/>
    </source>
</evidence>
<keyword evidence="7" id="KW-1185">Reference proteome</keyword>
<dbReference type="Pfam" id="PF03936">
    <property type="entry name" value="Terpene_synth_C"/>
    <property type="match status" value="1"/>
</dbReference>
<organism evidence="6 7">
    <name type="scientific">Arachis hypogaea</name>
    <name type="common">Peanut</name>
    <dbReference type="NCBI Taxonomy" id="3818"/>
    <lineage>
        <taxon>Eukaryota</taxon>
        <taxon>Viridiplantae</taxon>
        <taxon>Streptophyta</taxon>
        <taxon>Embryophyta</taxon>
        <taxon>Tracheophyta</taxon>
        <taxon>Spermatophyta</taxon>
        <taxon>Magnoliopsida</taxon>
        <taxon>eudicotyledons</taxon>
        <taxon>Gunneridae</taxon>
        <taxon>Pentapetalae</taxon>
        <taxon>rosids</taxon>
        <taxon>fabids</taxon>
        <taxon>Fabales</taxon>
        <taxon>Fabaceae</taxon>
        <taxon>Papilionoideae</taxon>
        <taxon>50 kb inversion clade</taxon>
        <taxon>dalbergioids sensu lato</taxon>
        <taxon>Dalbergieae</taxon>
        <taxon>Pterocarpus clade</taxon>
        <taxon>Arachis</taxon>
    </lineage>
</organism>
<protein>
    <submittedName>
        <fullName evidence="6">Uncharacterized protein</fullName>
    </submittedName>
</protein>
<evidence type="ECO:0000256" key="2">
    <source>
        <dbReference type="ARBA" id="ARBA00022723"/>
    </source>
</evidence>
<dbReference type="PANTHER" id="PTHR31225:SF234">
    <property type="entry name" value="TERPENE SYNTHASE 4-RELATED"/>
    <property type="match status" value="1"/>
</dbReference>
<dbReference type="InterPro" id="IPR001906">
    <property type="entry name" value="Terpene_synth_N"/>
</dbReference>
<dbReference type="Pfam" id="PF01397">
    <property type="entry name" value="Terpene_synth"/>
    <property type="match status" value="1"/>
</dbReference>
<proteinExistence type="predicted"/>
<dbReference type="Gene3D" id="1.50.10.130">
    <property type="entry name" value="Terpene synthase, N-terminal domain"/>
    <property type="match status" value="1"/>
</dbReference>
<evidence type="ECO:0000313" key="7">
    <source>
        <dbReference type="Proteomes" id="UP000289738"/>
    </source>
</evidence>
<dbReference type="STRING" id="3818.A0A445DRL5"/>
<comment type="caution">
    <text evidence="6">The sequence shown here is derived from an EMBL/GenBank/DDBJ whole genome shotgun (WGS) entry which is preliminary data.</text>
</comment>